<sequence length="151" mass="16742">MESSDDGGDNGSFEGNNSLHAAANSTVPPPQQVEGGLNTPDPVFNPTTIPVASNPLLVEQLWQFIMETFHPALRSSQAVEQDNIRNRRRTENLVSKKLANKFLLVARRTTLYSLILPARRNFPRDPLKVGTVGMGVQKPIRLVIFHSPIFI</sequence>
<reference evidence="2" key="2">
    <citation type="journal article" date="2024" name="Plant">
        <title>Genomic evolution and insights into agronomic trait innovations of Sesamum species.</title>
        <authorList>
            <person name="Miao H."/>
            <person name="Wang L."/>
            <person name="Qu L."/>
            <person name="Liu H."/>
            <person name="Sun Y."/>
            <person name="Le M."/>
            <person name="Wang Q."/>
            <person name="Wei S."/>
            <person name="Zheng Y."/>
            <person name="Lin W."/>
            <person name="Duan Y."/>
            <person name="Cao H."/>
            <person name="Xiong S."/>
            <person name="Wang X."/>
            <person name="Wei L."/>
            <person name="Li C."/>
            <person name="Ma Q."/>
            <person name="Ju M."/>
            <person name="Zhao R."/>
            <person name="Li G."/>
            <person name="Mu C."/>
            <person name="Tian Q."/>
            <person name="Mei H."/>
            <person name="Zhang T."/>
            <person name="Gao T."/>
            <person name="Zhang H."/>
        </authorList>
    </citation>
    <scope>NUCLEOTIDE SEQUENCE</scope>
    <source>
        <strain evidence="2">KEN1</strain>
    </source>
</reference>
<feature type="region of interest" description="Disordered" evidence="1">
    <location>
        <begin position="1"/>
        <end position="44"/>
    </location>
</feature>
<evidence type="ECO:0000313" key="2">
    <source>
        <dbReference type="EMBL" id="KAL0456805.1"/>
    </source>
</evidence>
<protein>
    <submittedName>
        <fullName evidence="2">Uncharacterized protein</fullName>
    </submittedName>
</protein>
<reference evidence="2" key="1">
    <citation type="submission" date="2020-06" db="EMBL/GenBank/DDBJ databases">
        <authorList>
            <person name="Li T."/>
            <person name="Hu X."/>
            <person name="Zhang T."/>
            <person name="Song X."/>
            <person name="Zhang H."/>
            <person name="Dai N."/>
            <person name="Sheng W."/>
            <person name="Hou X."/>
            <person name="Wei L."/>
        </authorList>
    </citation>
    <scope>NUCLEOTIDE SEQUENCE</scope>
    <source>
        <strain evidence="2">KEN1</strain>
        <tissue evidence="2">Leaf</tissue>
    </source>
</reference>
<proteinExistence type="predicted"/>
<dbReference type="EMBL" id="JACGWN010000003">
    <property type="protein sequence ID" value="KAL0456805.1"/>
    <property type="molecule type" value="Genomic_DNA"/>
</dbReference>
<gene>
    <name evidence="2" type="ORF">Slati_1019700</name>
</gene>
<organism evidence="2">
    <name type="scientific">Sesamum latifolium</name>
    <dbReference type="NCBI Taxonomy" id="2727402"/>
    <lineage>
        <taxon>Eukaryota</taxon>
        <taxon>Viridiplantae</taxon>
        <taxon>Streptophyta</taxon>
        <taxon>Embryophyta</taxon>
        <taxon>Tracheophyta</taxon>
        <taxon>Spermatophyta</taxon>
        <taxon>Magnoliopsida</taxon>
        <taxon>eudicotyledons</taxon>
        <taxon>Gunneridae</taxon>
        <taxon>Pentapetalae</taxon>
        <taxon>asterids</taxon>
        <taxon>lamiids</taxon>
        <taxon>Lamiales</taxon>
        <taxon>Pedaliaceae</taxon>
        <taxon>Sesamum</taxon>
    </lineage>
</organism>
<dbReference type="AlphaFoldDB" id="A0AAW2XS35"/>
<evidence type="ECO:0000256" key="1">
    <source>
        <dbReference type="SAM" id="MobiDB-lite"/>
    </source>
</evidence>
<feature type="compositionally biased region" description="Polar residues" evidence="1">
    <location>
        <begin position="13"/>
        <end position="26"/>
    </location>
</feature>
<comment type="caution">
    <text evidence="2">The sequence shown here is derived from an EMBL/GenBank/DDBJ whole genome shotgun (WGS) entry which is preliminary data.</text>
</comment>
<name>A0AAW2XS35_9LAMI</name>
<accession>A0AAW2XS35</accession>